<feature type="region of interest" description="Disordered" evidence="1">
    <location>
        <begin position="49"/>
        <end position="70"/>
    </location>
</feature>
<reference evidence="2" key="1">
    <citation type="submission" date="2022-10" db="EMBL/GenBank/DDBJ databases">
        <title>Tapping the CABI collections for fungal endophytes: first genome assemblies for Collariella, Neodidymelliopsis, Ascochyta clinopodiicola, Didymella pomorum, Didymosphaeria variabile, Neocosmospora piperis and Neocucurbitaria cava.</title>
        <authorList>
            <person name="Hill R."/>
        </authorList>
    </citation>
    <scope>NUCLEOTIDE SEQUENCE</scope>
    <source>
        <strain evidence="2">IMI 366586</strain>
    </source>
</reference>
<keyword evidence="3" id="KW-1185">Reference proteome</keyword>
<dbReference type="SUPFAM" id="SSF53474">
    <property type="entry name" value="alpha/beta-Hydrolases"/>
    <property type="match status" value="1"/>
</dbReference>
<comment type="caution">
    <text evidence="2">The sequence shown here is derived from an EMBL/GenBank/DDBJ whole genome shotgun (WGS) entry which is preliminary data.</text>
</comment>
<name>A0A9W8WEM6_9HYPO</name>
<evidence type="ECO:0000256" key="1">
    <source>
        <dbReference type="SAM" id="MobiDB-lite"/>
    </source>
</evidence>
<feature type="compositionally biased region" description="Pro residues" evidence="1">
    <location>
        <begin position="51"/>
        <end position="61"/>
    </location>
</feature>
<dbReference type="Gene3D" id="3.40.50.1820">
    <property type="entry name" value="alpha/beta hydrolase"/>
    <property type="match status" value="1"/>
</dbReference>
<evidence type="ECO:0000313" key="3">
    <source>
        <dbReference type="Proteomes" id="UP001140502"/>
    </source>
</evidence>
<dbReference type="Proteomes" id="UP001140502">
    <property type="component" value="Unassembled WGS sequence"/>
</dbReference>
<dbReference type="OrthoDB" id="408631at2759"/>
<organism evidence="2 3">
    <name type="scientific">Fusarium piperis</name>
    <dbReference type="NCBI Taxonomy" id="1435070"/>
    <lineage>
        <taxon>Eukaryota</taxon>
        <taxon>Fungi</taxon>
        <taxon>Dikarya</taxon>
        <taxon>Ascomycota</taxon>
        <taxon>Pezizomycotina</taxon>
        <taxon>Sordariomycetes</taxon>
        <taxon>Hypocreomycetidae</taxon>
        <taxon>Hypocreales</taxon>
        <taxon>Nectriaceae</taxon>
        <taxon>Fusarium</taxon>
        <taxon>Fusarium solani species complex</taxon>
    </lineage>
</organism>
<proteinExistence type="predicted"/>
<protein>
    <submittedName>
        <fullName evidence="2">Uncharacterized protein</fullName>
    </submittedName>
</protein>
<sequence>MATHRSQSEFNAHLSVPHPDWEQIAKDRDDLENKLDELYQKPIHEFRKVPYVPPPLPPNVPEPGRDISISDSSVTVRDGASIRIRVYKPLGIGKGHTLFLNIHGGADSGAIIRMDDWSSGD</sequence>
<dbReference type="InterPro" id="IPR029058">
    <property type="entry name" value="AB_hydrolase_fold"/>
</dbReference>
<evidence type="ECO:0000313" key="2">
    <source>
        <dbReference type="EMBL" id="KAJ4322159.1"/>
    </source>
</evidence>
<gene>
    <name evidence="2" type="ORF">N0V84_004994</name>
</gene>
<dbReference type="AlphaFoldDB" id="A0A9W8WEM6"/>
<accession>A0A9W8WEM6</accession>
<dbReference type="EMBL" id="JAPEUR010000086">
    <property type="protein sequence ID" value="KAJ4322159.1"/>
    <property type="molecule type" value="Genomic_DNA"/>
</dbReference>